<organism evidence="2 3">
    <name type="scientific">Macrostomum lignano</name>
    <dbReference type="NCBI Taxonomy" id="282301"/>
    <lineage>
        <taxon>Eukaryota</taxon>
        <taxon>Metazoa</taxon>
        <taxon>Spiralia</taxon>
        <taxon>Lophotrochozoa</taxon>
        <taxon>Platyhelminthes</taxon>
        <taxon>Rhabditophora</taxon>
        <taxon>Macrostomorpha</taxon>
        <taxon>Macrostomida</taxon>
        <taxon>Macrostomidae</taxon>
        <taxon>Macrostomum</taxon>
    </lineage>
</organism>
<sequence length="204" mass="22929">LILLMLCTILGVPFAMTVHIQFMAVELHSISAPAAMESAPGLGRMKCAELCSVRPACFGFSWLQGLCRLFDWLAFSSTDGWQVWESCDVYTRMPHNRLKLESCSKSSTSWFGVCERAIDKNRNQDYRAGSCAHTRKNLFEWLEGQLAAPSLVSYVTIYNRQDCCAERLNKFSLQVDGVECNRVNLTVPFSVANFSCNAFGSRVR</sequence>
<evidence type="ECO:0000256" key="1">
    <source>
        <dbReference type="SAM" id="SignalP"/>
    </source>
</evidence>
<dbReference type="WBParaSite" id="maker-uti_cns_0007452-snap-gene-0.11-mRNA-1">
    <property type="protein sequence ID" value="maker-uti_cns_0007452-snap-gene-0.11-mRNA-1"/>
    <property type="gene ID" value="maker-uti_cns_0007452-snap-gene-0.11"/>
</dbReference>
<dbReference type="AlphaFoldDB" id="A0A1I8HQX4"/>
<accession>A0A1I8HQX4</accession>
<name>A0A1I8HQX4_9PLAT</name>
<feature type="chain" id="PRO_5009320353" evidence="1">
    <location>
        <begin position="18"/>
        <end position="204"/>
    </location>
</feature>
<dbReference type="Proteomes" id="UP000095280">
    <property type="component" value="Unplaced"/>
</dbReference>
<dbReference type="Pfam" id="PF22633">
    <property type="entry name" value="F5_F8_type_C_2"/>
    <property type="match status" value="1"/>
</dbReference>
<dbReference type="PANTHER" id="PTHR45713">
    <property type="entry name" value="FTP DOMAIN-CONTAINING PROTEIN"/>
    <property type="match status" value="1"/>
</dbReference>
<dbReference type="Gene3D" id="2.60.120.260">
    <property type="entry name" value="Galactose-binding domain-like"/>
    <property type="match status" value="1"/>
</dbReference>
<proteinExistence type="predicted"/>
<reference evidence="3" key="1">
    <citation type="submission" date="2016-11" db="UniProtKB">
        <authorList>
            <consortium name="WormBaseParasite"/>
        </authorList>
    </citation>
    <scope>IDENTIFICATION</scope>
</reference>
<dbReference type="InterPro" id="IPR008979">
    <property type="entry name" value="Galactose-bd-like_sf"/>
</dbReference>
<dbReference type="SUPFAM" id="SSF49785">
    <property type="entry name" value="Galactose-binding domain-like"/>
    <property type="match status" value="1"/>
</dbReference>
<protein>
    <submittedName>
        <fullName evidence="3">Apple domain-containing protein</fullName>
    </submittedName>
</protein>
<dbReference type="InterPro" id="IPR051941">
    <property type="entry name" value="BG_Antigen-Binding_Lectin"/>
</dbReference>
<feature type="signal peptide" evidence="1">
    <location>
        <begin position="1"/>
        <end position="17"/>
    </location>
</feature>
<evidence type="ECO:0000313" key="3">
    <source>
        <dbReference type="WBParaSite" id="maker-uti_cns_0007452-snap-gene-0.11-mRNA-1"/>
    </source>
</evidence>
<keyword evidence="2" id="KW-1185">Reference proteome</keyword>
<keyword evidence="1" id="KW-0732">Signal</keyword>
<dbReference type="PANTHER" id="PTHR45713:SF6">
    <property type="entry name" value="F5_8 TYPE C DOMAIN-CONTAINING PROTEIN"/>
    <property type="match status" value="1"/>
</dbReference>
<evidence type="ECO:0000313" key="2">
    <source>
        <dbReference type="Proteomes" id="UP000095280"/>
    </source>
</evidence>